<keyword evidence="1" id="KW-0175">Coiled coil</keyword>
<feature type="transmembrane region" description="Helical" evidence="2">
    <location>
        <begin position="259"/>
        <end position="279"/>
    </location>
</feature>
<dbReference type="AlphaFoldDB" id="A0A9D2NQS1"/>
<evidence type="ECO:0000313" key="4">
    <source>
        <dbReference type="Proteomes" id="UP000823896"/>
    </source>
</evidence>
<dbReference type="Proteomes" id="UP000823896">
    <property type="component" value="Unassembled WGS sequence"/>
</dbReference>
<evidence type="ECO:0000313" key="3">
    <source>
        <dbReference type="EMBL" id="HJC35600.1"/>
    </source>
</evidence>
<sequence>ALRDAVQAAQDAVDDPEADADQLKAANKAMTKAAQELWEIVTKAELEALIESANGYLDGNYTEESLEALQTAITAAQAAANNDDATTAEVTEAITNLANAIAALESITLDTSALAHEIELVTEMVANIDDYVPSTVEGLADKLADAQAAMNAMTQEEIDAATATLREARLNARTKADVSALEELIAYVNSLELSAYTSASAQPVIQNLARAKAMLANAEVTQEEVNDMVETLRASVDDLVEVSVESTTTTDSDTTNTAAAMQTGMFAGLLAVSAGLILMMRRRRTTK</sequence>
<proteinExistence type="predicted"/>
<reference evidence="3" key="2">
    <citation type="submission" date="2021-04" db="EMBL/GenBank/DDBJ databases">
        <authorList>
            <person name="Gilroy R."/>
        </authorList>
    </citation>
    <scope>NUCLEOTIDE SEQUENCE</scope>
    <source>
        <strain evidence="3">CHK187-11901</strain>
    </source>
</reference>
<keyword evidence="2" id="KW-0472">Membrane</keyword>
<accession>A0A9D2NQS1</accession>
<keyword evidence="2" id="KW-1133">Transmembrane helix</keyword>
<feature type="coiled-coil region" evidence="1">
    <location>
        <begin position="136"/>
        <end position="171"/>
    </location>
</feature>
<protein>
    <submittedName>
        <fullName evidence="3">FIVAR domain-containing protein</fullName>
    </submittedName>
</protein>
<organism evidence="3 4">
    <name type="scientific">Candidatus Merdibacter merdavium</name>
    <dbReference type="NCBI Taxonomy" id="2838692"/>
    <lineage>
        <taxon>Bacteria</taxon>
        <taxon>Bacillati</taxon>
        <taxon>Bacillota</taxon>
        <taxon>Erysipelotrichia</taxon>
        <taxon>Erysipelotrichales</taxon>
        <taxon>Erysipelotrichaceae</taxon>
        <taxon>Merdibacter</taxon>
    </lineage>
</organism>
<dbReference type="Pfam" id="PF07554">
    <property type="entry name" value="FIVAR"/>
    <property type="match status" value="3"/>
</dbReference>
<dbReference type="Gene3D" id="1.20.1270.90">
    <property type="entry name" value="AF1782-like"/>
    <property type="match status" value="3"/>
</dbReference>
<comment type="caution">
    <text evidence="3">The sequence shown here is derived from an EMBL/GenBank/DDBJ whole genome shotgun (WGS) entry which is preliminary data.</text>
</comment>
<feature type="non-terminal residue" evidence="3">
    <location>
        <position position="1"/>
    </location>
</feature>
<evidence type="ECO:0000256" key="1">
    <source>
        <dbReference type="SAM" id="Coils"/>
    </source>
</evidence>
<reference evidence="3" key="1">
    <citation type="journal article" date="2021" name="PeerJ">
        <title>Extensive microbial diversity within the chicken gut microbiome revealed by metagenomics and culture.</title>
        <authorList>
            <person name="Gilroy R."/>
            <person name="Ravi A."/>
            <person name="Getino M."/>
            <person name="Pursley I."/>
            <person name="Horton D.L."/>
            <person name="Alikhan N.F."/>
            <person name="Baker D."/>
            <person name="Gharbi K."/>
            <person name="Hall N."/>
            <person name="Watson M."/>
            <person name="Adriaenssens E.M."/>
            <person name="Foster-Nyarko E."/>
            <person name="Jarju S."/>
            <person name="Secka A."/>
            <person name="Antonio M."/>
            <person name="Oren A."/>
            <person name="Chaudhuri R.R."/>
            <person name="La Ragione R."/>
            <person name="Hildebrand F."/>
            <person name="Pallen M.J."/>
        </authorList>
    </citation>
    <scope>NUCLEOTIDE SEQUENCE</scope>
    <source>
        <strain evidence="3">CHK187-11901</strain>
    </source>
</reference>
<gene>
    <name evidence="3" type="ORF">H9702_00515</name>
</gene>
<keyword evidence="2" id="KW-0812">Transmembrane</keyword>
<name>A0A9D2NQS1_9FIRM</name>
<evidence type="ECO:0000256" key="2">
    <source>
        <dbReference type="SAM" id="Phobius"/>
    </source>
</evidence>
<dbReference type="EMBL" id="DWWM01000003">
    <property type="protein sequence ID" value="HJC35600.1"/>
    <property type="molecule type" value="Genomic_DNA"/>
</dbReference>